<dbReference type="CDD" id="cd07033">
    <property type="entry name" value="TPP_PYR_DXS_TK_like"/>
    <property type="match status" value="1"/>
</dbReference>
<feature type="domain" description="Transketolase-like pyrimidine-binding" evidence="4">
    <location>
        <begin position="15"/>
        <end position="180"/>
    </location>
</feature>
<evidence type="ECO:0000256" key="1">
    <source>
        <dbReference type="ARBA" id="ARBA00001964"/>
    </source>
</evidence>
<gene>
    <name evidence="5" type="ORF">IAC53_06790</name>
</gene>
<reference evidence="5" key="2">
    <citation type="journal article" date="2021" name="PeerJ">
        <title>Extensive microbial diversity within the chicken gut microbiome revealed by metagenomics and culture.</title>
        <authorList>
            <person name="Gilroy R."/>
            <person name="Ravi A."/>
            <person name="Getino M."/>
            <person name="Pursley I."/>
            <person name="Horton D.L."/>
            <person name="Alikhan N.F."/>
            <person name="Baker D."/>
            <person name="Gharbi K."/>
            <person name="Hall N."/>
            <person name="Watson M."/>
            <person name="Adriaenssens E.M."/>
            <person name="Foster-Nyarko E."/>
            <person name="Jarju S."/>
            <person name="Secka A."/>
            <person name="Antonio M."/>
            <person name="Oren A."/>
            <person name="Chaudhuri R.R."/>
            <person name="La Ragione R."/>
            <person name="Hildebrand F."/>
            <person name="Pallen M.J."/>
        </authorList>
    </citation>
    <scope>NUCLEOTIDE SEQUENCE</scope>
    <source>
        <strain evidence="5">ChiGjej1B1-19959</strain>
    </source>
</reference>
<dbReference type="SUPFAM" id="SSF52922">
    <property type="entry name" value="TK C-terminal domain-like"/>
    <property type="match status" value="1"/>
</dbReference>
<comment type="similarity">
    <text evidence="2">Belongs to the transketolase family.</text>
</comment>
<evidence type="ECO:0000256" key="2">
    <source>
        <dbReference type="ARBA" id="ARBA00007131"/>
    </source>
</evidence>
<dbReference type="InterPro" id="IPR051157">
    <property type="entry name" value="PDH/Transketolase"/>
</dbReference>
<dbReference type="InterPro" id="IPR033248">
    <property type="entry name" value="Transketolase_C"/>
</dbReference>
<evidence type="ECO:0000313" key="6">
    <source>
        <dbReference type="Proteomes" id="UP000824071"/>
    </source>
</evidence>
<dbReference type="PANTHER" id="PTHR43825">
    <property type="entry name" value="PYRUVATE DEHYDROGENASE E1 COMPONENT"/>
    <property type="match status" value="1"/>
</dbReference>
<dbReference type="Pfam" id="PF02780">
    <property type="entry name" value="Transketolase_C"/>
    <property type="match status" value="1"/>
</dbReference>
<dbReference type="EMBL" id="DVMW01000039">
    <property type="protein sequence ID" value="HIU36289.1"/>
    <property type="molecule type" value="Genomic_DNA"/>
</dbReference>
<dbReference type="InterPro" id="IPR009014">
    <property type="entry name" value="Transketo_C/PFOR_II"/>
</dbReference>
<dbReference type="Proteomes" id="UP000824071">
    <property type="component" value="Unassembled WGS sequence"/>
</dbReference>
<dbReference type="SMART" id="SM00861">
    <property type="entry name" value="Transket_pyr"/>
    <property type="match status" value="1"/>
</dbReference>
<dbReference type="Gene3D" id="3.40.50.970">
    <property type="match status" value="1"/>
</dbReference>
<evidence type="ECO:0000313" key="5">
    <source>
        <dbReference type="EMBL" id="HIU36289.1"/>
    </source>
</evidence>
<name>A0A9D1IHV4_9FIRM</name>
<dbReference type="InterPro" id="IPR029061">
    <property type="entry name" value="THDP-binding"/>
</dbReference>
<dbReference type="PANTHER" id="PTHR43825:SF1">
    <property type="entry name" value="TRANSKETOLASE-LIKE PYRIMIDINE-BINDING DOMAIN-CONTAINING PROTEIN"/>
    <property type="match status" value="1"/>
</dbReference>
<reference evidence="5" key="1">
    <citation type="submission" date="2020-10" db="EMBL/GenBank/DDBJ databases">
        <authorList>
            <person name="Gilroy R."/>
        </authorList>
    </citation>
    <scope>NUCLEOTIDE SEQUENCE</scope>
    <source>
        <strain evidence="5">ChiGjej1B1-19959</strain>
    </source>
</reference>
<comment type="caution">
    <text evidence="5">The sequence shown here is derived from an EMBL/GenBank/DDBJ whole genome shotgun (WGS) entry which is preliminary data.</text>
</comment>
<dbReference type="Gene3D" id="3.40.50.920">
    <property type="match status" value="1"/>
</dbReference>
<protein>
    <submittedName>
        <fullName evidence="5">Transketolase family protein</fullName>
    </submittedName>
</protein>
<keyword evidence="3" id="KW-0786">Thiamine pyrophosphate</keyword>
<sequence>MAGGFVYNVIETPELSTSEIYGKTLANLAKEHKEIVAVTADLATSTKLQDFTNACPERVFNVGIAEQNMLGVAAGMARAGLVPFASTFSVFASLRAADQLHTDICYQNVNAKIIATHAGTSFGQAGSTHHAIVDLAVTRAMPNLTVICPADGYETANAVKAAYENFGPYYIRINRGFDRVLYDNEDYGFEVGKAVEVHPGTDITVIACGSCVFQAREAAKFLDSADGLKVRVLNMHTIKPIDKEAILKAVQDTRRIITVEDHSVLGGLGSAVAEVVVESGKGCAFKKLGHPDQFAPIGLHEDIMSIVGIDANGIIEAVREVMHKDFELDDNWDDEV</sequence>
<evidence type="ECO:0000256" key="3">
    <source>
        <dbReference type="ARBA" id="ARBA00023052"/>
    </source>
</evidence>
<dbReference type="SUPFAM" id="SSF52518">
    <property type="entry name" value="Thiamin diphosphate-binding fold (THDP-binding)"/>
    <property type="match status" value="1"/>
</dbReference>
<comment type="cofactor">
    <cofactor evidence="1">
        <name>thiamine diphosphate</name>
        <dbReference type="ChEBI" id="CHEBI:58937"/>
    </cofactor>
</comment>
<evidence type="ECO:0000259" key="4">
    <source>
        <dbReference type="SMART" id="SM00861"/>
    </source>
</evidence>
<accession>A0A9D1IHV4</accession>
<dbReference type="Pfam" id="PF02779">
    <property type="entry name" value="Transket_pyr"/>
    <property type="match status" value="1"/>
</dbReference>
<dbReference type="InterPro" id="IPR005475">
    <property type="entry name" value="Transketolase-like_Pyr-bd"/>
</dbReference>
<dbReference type="AlphaFoldDB" id="A0A9D1IHV4"/>
<organism evidence="5 6">
    <name type="scientific">Candidatus Fimenecus excrementigallinarum</name>
    <dbReference type="NCBI Taxonomy" id="2840816"/>
    <lineage>
        <taxon>Bacteria</taxon>
        <taxon>Bacillati</taxon>
        <taxon>Bacillota</taxon>
        <taxon>Clostridia</taxon>
        <taxon>Candidatus Fimenecus</taxon>
    </lineage>
</organism>
<proteinExistence type="inferred from homology"/>
<dbReference type="FunFam" id="3.40.50.970:FF:000129">
    <property type="entry name" value="Transketolase"/>
    <property type="match status" value="1"/>
</dbReference>